<comment type="caution">
    <text evidence="1">The sequence shown here is derived from an EMBL/GenBank/DDBJ whole genome shotgun (WGS) entry which is preliminary data.</text>
</comment>
<proteinExistence type="predicted"/>
<evidence type="ECO:0000313" key="2">
    <source>
        <dbReference type="Proteomes" id="UP000283975"/>
    </source>
</evidence>
<name>A0A414ADB7_9FIRM</name>
<dbReference type="AlphaFoldDB" id="A0A414ADB7"/>
<reference evidence="1 2" key="1">
    <citation type="submission" date="2018-08" db="EMBL/GenBank/DDBJ databases">
        <title>A genome reference for cultivated species of the human gut microbiota.</title>
        <authorList>
            <person name="Zou Y."/>
            <person name="Xue W."/>
            <person name="Luo G."/>
        </authorList>
    </citation>
    <scope>NUCLEOTIDE SEQUENCE [LARGE SCALE GENOMIC DNA]</scope>
    <source>
        <strain evidence="1 2">AM35-14</strain>
    </source>
</reference>
<gene>
    <name evidence="1" type="ORF">DW839_33100</name>
</gene>
<evidence type="ECO:0000313" key="1">
    <source>
        <dbReference type="EMBL" id="RHC44709.1"/>
    </source>
</evidence>
<sequence>MSTNFATRKGGYVKRPKARLSLWVPQEFYDRLEADSNRYGITKTAMVQNMILDYYRSLDVSLSTARNAADVKGQGPRLWGPRRRRATLDI</sequence>
<organism evidence="1 2">
    <name type="scientific">Enterocloster bolteae</name>
    <dbReference type="NCBI Taxonomy" id="208479"/>
    <lineage>
        <taxon>Bacteria</taxon>
        <taxon>Bacillati</taxon>
        <taxon>Bacillota</taxon>
        <taxon>Clostridia</taxon>
        <taxon>Lachnospirales</taxon>
        <taxon>Lachnospiraceae</taxon>
        <taxon>Enterocloster</taxon>
    </lineage>
</organism>
<protein>
    <submittedName>
        <fullName evidence="1">Uncharacterized protein</fullName>
    </submittedName>
</protein>
<dbReference type="Proteomes" id="UP000283975">
    <property type="component" value="Unassembled WGS sequence"/>
</dbReference>
<dbReference type="EMBL" id="QSHZ01000093">
    <property type="protein sequence ID" value="RHC44709.1"/>
    <property type="molecule type" value="Genomic_DNA"/>
</dbReference>
<accession>A0A414ADB7</accession>